<protein>
    <submittedName>
        <fullName evidence="2">RICIN domain-containing protein</fullName>
    </submittedName>
</protein>
<dbReference type="Gene3D" id="2.80.10.50">
    <property type="match status" value="3"/>
</dbReference>
<dbReference type="InterPro" id="IPR035992">
    <property type="entry name" value="Ricin_B-like_lectins"/>
</dbReference>
<organism evidence="2 3">
    <name type="scientific">Ruminococcus difficilis</name>
    <dbReference type="NCBI Taxonomy" id="2763069"/>
    <lineage>
        <taxon>Bacteria</taxon>
        <taxon>Bacillati</taxon>
        <taxon>Bacillota</taxon>
        <taxon>Clostridia</taxon>
        <taxon>Eubacteriales</taxon>
        <taxon>Oscillospiraceae</taxon>
        <taxon>Ruminococcus</taxon>
    </lineage>
</organism>
<dbReference type="InterPro" id="IPR000772">
    <property type="entry name" value="Ricin_B_lectin"/>
</dbReference>
<dbReference type="PROSITE" id="PS50231">
    <property type="entry name" value="RICIN_B_LECTIN"/>
    <property type="match status" value="1"/>
</dbReference>
<comment type="caution">
    <text evidence="2">The sequence shown here is derived from an EMBL/GenBank/DDBJ whole genome shotgun (WGS) entry which is preliminary data.</text>
</comment>
<feature type="non-terminal residue" evidence="2">
    <location>
        <position position="418"/>
    </location>
</feature>
<dbReference type="RefSeq" id="WP_201428125.1">
    <property type="nucleotide sequence ID" value="NZ_JAEQMG010000132.1"/>
</dbReference>
<dbReference type="SUPFAM" id="SSF50370">
    <property type="entry name" value="Ricin B-like lectins"/>
    <property type="match status" value="2"/>
</dbReference>
<feature type="domain" description="Ricin B lectin" evidence="1">
    <location>
        <begin position="196"/>
        <end position="329"/>
    </location>
</feature>
<name>A0A935C2T8_9FIRM</name>
<evidence type="ECO:0000259" key="1">
    <source>
        <dbReference type="SMART" id="SM00458"/>
    </source>
</evidence>
<evidence type="ECO:0000313" key="3">
    <source>
        <dbReference type="Proteomes" id="UP000633365"/>
    </source>
</evidence>
<dbReference type="SUPFAM" id="SSF54001">
    <property type="entry name" value="Cysteine proteinases"/>
    <property type="match status" value="1"/>
</dbReference>
<dbReference type="Pfam" id="PF14200">
    <property type="entry name" value="RicinB_lectin_2"/>
    <property type="match status" value="2"/>
</dbReference>
<accession>A0A935C2T8</accession>
<gene>
    <name evidence="2" type="ORF">JKK62_12240</name>
</gene>
<dbReference type="EMBL" id="JAEQMG010000132">
    <property type="protein sequence ID" value="MBK6089400.1"/>
    <property type="molecule type" value="Genomic_DNA"/>
</dbReference>
<dbReference type="AlphaFoldDB" id="A0A935C2T8"/>
<sequence>MRKWFRKITAFLLMLIVLFSIGTVAAFNVDALQDRTYNFNSINLSGDGFSDMANIARAQSGRTQGSFGYSEAWCADFVSDCAKIVGQNEAIPTNGLVSSMYYAVINAGGYKVSSAQAGDLVFYYNEAISNWMHVGVMIDSQNAISGNYWIKGVSYATTHGYNAYWDEYGSRCTAVFVRPNYKGGSGNGTPLDLGTDFYAFIINTPTWKHLTVEGNNNVVIRSEKADHCADQVWKFERQWDGSYKIISTANGECLDVDNASRESGTNVKTCVDNGNDAQRWYIYGNSGNYRLKSKCSDCVLDVVGGNSAEGTNVEMYAQNNTNAQIFQIWGLSARSFAANLGNDFTAPILNMKSWITLQNDENSNVSLQQETGIARDLWRFKRQSDGSYIICSCYDGKCFDLQNWSHENGANVQVYSEK</sequence>
<keyword evidence="3" id="KW-1185">Reference proteome</keyword>
<dbReference type="Proteomes" id="UP000633365">
    <property type="component" value="Unassembled WGS sequence"/>
</dbReference>
<dbReference type="InterPro" id="IPR038765">
    <property type="entry name" value="Papain-like_cys_pep_sf"/>
</dbReference>
<dbReference type="SMART" id="SM00458">
    <property type="entry name" value="RICIN"/>
    <property type="match status" value="1"/>
</dbReference>
<proteinExistence type="predicted"/>
<reference evidence="2" key="1">
    <citation type="submission" date="2021-01" db="EMBL/GenBank/DDBJ databases">
        <title>Genome public.</title>
        <authorList>
            <person name="Liu C."/>
            <person name="Sun Q."/>
        </authorList>
    </citation>
    <scope>NUCLEOTIDE SEQUENCE</scope>
    <source>
        <strain evidence="2">M6</strain>
    </source>
</reference>
<dbReference type="CDD" id="cd00161">
    <property type="entry name" value="beta-trefoil_Ricin-like"/>
    <property type="match status" value="1"/>
</dbReference>
<evidence type="ECO:0000313" key="2">
    <source>
        <dbReference type="EMBL" id="MBK6089400.1"/>
    </source>
</evidence>